<reference evidence="1" key="1">
    <citation type="journal article" date="2021" name="Proc. Natl. Acad. Sci. U.S.A.">
        <title>A Catalog of Tens of Thousands of Viruses from Human Metagenomes Reveals Hidden Associations with Chronic Diseases.</title>
        <authorList>
            <person name="Tisza M.J."/>
            <person name="Buck C.B."/>
        </authorList>
    </citation>
    <scope>NUCLEOTIDE SEQUENCE</scope>
    <source>
        <strain evidence="1">CtfrT39</strain>
    </source>
</reference>
<accession>A0A8S5UQI1</accession>
<protein>
    <submittedName>
        <fullName evidence="1">Uncharacterized protein</fullName>
    </submittedName>
</protein>
<organism evidence="1">
    <name type="scientific">Siphoviridae sp. ctfrT39</name>
    <dbReference type="NCBI Taxonomy" id="2825598"/>
    <lineage>
        <taxon>Viruses</taxon>
        <taxon>Duplodnaviria</taxon>
        <taxon>Heunggongvirae</taxon>
        <taxon>Uroviricota</taxon>
        <taxon>Caudoviricetes</taxon>
    </lineage>
</organism>
<proteinExistence type="predicted"/>
<dbReference type="EMBL" id="BK016120">
    <property type="protein sequence ID" value="DAF96727.1"/>
    <property type="molecule type" value="Genomic_DNA"/>
</dbReference>
<evidence type="ECO:0000313" key="1">
    <source>
        <dbReference type="EMBL" id="DAF96727.1"/>
    </source>
</evidence>
<sequence length="145" mass="16502">MATKRYNSKTFDFVVNGEHVYFSCDTTNTKNGFCHHVFASGGGKYYEHSRVSYLNRTWESFQYETALLHAVDKFPKSMREPLRLEIQAVAQNEHEKAEAFCQAFAANFAALSTEQKQFVQEHTPEITNMHQAKIVNSAVAMLAAL</sequence>
<name>A0A8S5UQI1_9CAUD</name>